<accession>A0A1Q9EE81</accession>
<evidence type="ECO:0000313" key="3">
    <source>
        <dbReference type="Proteomes" id="UP000186817"/>
    </source>
</evidence>
<comment type="caution">
    <text evidence="2">The sequence shown here is derived from an EMBL/GenBank/DDBJ whole genome shotgun (WGS) entry which is preliminary data.</text>
</comment>
<keyword evidence="3" id="KW-1185">Reference proteome</keyword>
<dbReference type="OrthoDB" id="46365at2759"/>
<protein>
    <submittedName>
        <fullName evidence="2">Uncharacterized protein</fullName>
    </submittedName>
</protein>
<feature type="compositionally biased region" description="Acidic residues" evidence="1">
    <location>
        <begin position="44"/>
        <end position="84"/>
    </location>
</feature>
<dbReference type="Proteomes" id="UP000186817">
    <property type="component" value="Unassembled WGS sequence"/>
</dbReference>
<dbReference type="AlphaFoldDB" id="A0A1Q9EE81"/>
<dbReference type="EMBL" id="LSRX01000177">
    <property type="protein sequence ID" value="OLQ05722.1"/>
    <property type="molecule type" value="Genomic_DNA"/>
</dbReference>
<evidence type="ECO:0000313" key="2">
    <source>
        <dbReference type="EMBL" id="OLQ05722.1"/>
    </source>
</evidence>
<gene>
    <name evidence="2" type="ORF">AK812_SmicGene11057</name>
</gene>
<organism evidence="2 3">
    <name type="scientific">Symbiodinium microadriaticum</name>
    <name type="common">Dinoflagellate</name>
    <name type="synonym">Zooxanthella microadriatica</name>
    <dbReference type="NCBI Taxonomy" id="2951"/>
    <lineage>
        <taxon>Eukaryota</taxon>
        <taxon>Sar</taxon>
        <taxon>Alveolata</taxon>
        <taxon>Dinophyceae</taxon>
        <taxon>Suessiales</taxon>
        <taxon>Symbiodiniaceae</taxon>
        <taxon>Symbiodinium</taxon>
    </lineage>
</organism>
<name>A0A1Q9EE81_SYMMI</name>
<feature type="region of interest" description="Disordered" evidence="1">
    <location>
        <begin position="35"/>
        <end position="97"/>
    </location>
</feature>
<reference evidence="2 3" key="1">
    <citation type="submission" date="2016-02" db="EMBL/GenBank/DDBJ databases">
        <title>Genome analysis of coral dinoflagellate symbionts highlights evolutionary adaptations to a symbiotic lifestyle.</title>
        <authorList>
            <person name="Aranda M."/>
            <person name="Li Y."/>
            <person name="Liew Y.J."/>
            <person name="Baumgarten S."/>
            <person name="Simakov O."/>
            <person name="Wilson M."/>
            <person name="Piel J."/>
            <person name="Ashoor H."/>
            <person name="Bougouffa S."/>
            <person name="Bajic V.B."/>
            <person name="Ryu T."/>
            <person name="Ravasi T."/>
            <person name="Bayer T."/>
            <person name="Micklem G."/>
            <person name="Kim H."/>
            <person name="Bhak J."/>
            <person name="Lajeunesse T.C."/>
            <person name="Voolstra C.R."/>
        </authorList>
    </citation>
    <scope>NUCLEOTIDE SEQUENCE [LARGE SCALE GENOMIC DNA]</scope>
    <source>
        <strain evidence="2 3">CCMP2467</strain>
    </source>
</reference>
<feature type="compositionally biased region" description="Basic and acidic residues" evidence="1">
    <location>
        <begin position="88"/>
        <end position="97"/>
    </location>
</feature>
<proteinExistence type="predicted"/>
<evidence type="ECO:0000256" key="1">
    <source>
        <dbReference type="SAM" id="MobiDB-lite"/>
    </source>
</evidence>
<sequence>MVAPWGEFPTLVVRRAPLNWGFVLESCWALYTSFPLPKRGENRDLEDESMVTGEMQEEDIEHYNGDDDEEDDEEEEVQDDEEASSDGTPERSYRLTA</sequence>